<evidence type="ECO:0000256" key="1">
    <source>
        <dbReference type="ARBA" id="ARBA00022801"/>
    </source>
</evidence>
<dbReference type="PROSITE" id="PS51635">
    <property type="entry name" value="PNPLA"/>
    <property type="match status" value="1"/>
</dbReference>
<reference evidence="7" key="1">
    <citation type="journal article" date="2019" name="Int. J. Syst. Evol. Microbiol.">
        <title>The Global Catalogue of Microorganisms (GCM) 10K type strain sequencing project: providing services to taxonomists for standard genome sequencing and annotation.</title>
        <authorList>
            <consortium name="The Broad Institute Genomics Platform"/>
            <consortium name="The Broad Institute Genome Sequencing Center for Infectious Disease"/>
            <person name="Wu L."/>
            <person name="Ma J."/>
        </authorList>
    </citation>
    <scope>NUCLEOTIDE SEQUENCE [LARGE SCALE GENOMIC DNA]</scope>
    <source>
        <strain evidence="7">JCM 17024</strain>
    </source>
</reference>
<feature type="short sequence motif" description="GXGXXG" evidence="4">
    <location>
        <begin position="15"/>
        <end position="20"/>
    </location>
</feature>
<keyword evidence="3 4" id="KW-0443">Lipid metabolism</keyword>
<dbReference type="Proteomes" id="UP001501591">
    <property type="component" value="Unassembled WGS sequence"/>
</dbReference>
<feature type="short sequence motif" description="GXSXG" evidence="4">
    <location>
        <begin position="54"/>
        <end position="58"/>
    </location>
</feature>
<keyword evidence="2 4" id="KW-0442">Lipid degradation</keyword>
<proteinExistence type="predicted"/>
<evidence type="ECO:0000313" key="7">
    <source>
        <dbReference type="Proteomes" id="UP001501591"/>
    </source>
</evidence>
<evidence type="ECO:0000313" key="6">
    <source>
        <dbReference type="EMBL" id="GAA3944198.1"/>
    </source>
</evidence>
<name>A0ABP7NH13_9MICO</name>
<keyword evidence="1 4" id="KW-0378">Hydrolase</keyword>
<comment type="caution">
    <text evidence="6">The sequence shown here is derived from an EMBL/GenBank/DDBJ whole genome shotgun (WGS) entry which is preliminary data.</text>
</comment>
<dbReference type="InterPro" id="IPR016035">
    <property type="entry name" value="Acyl_Trfase/lysoPLipase"/>
</dbReference>
<dbReference type="Gene3D" id="3.40.1090.10">
    <property type="entry name" value="Cytosolic phospholipase A2 catalytic domain"/>
    <property type="match status" value="1"/>
</dbReference>
<keyword evidence="7" id="KW-1185">Reference proteome</keyword>
<dbReference type="Pfam" id="PF01734">
    <property type="entry name" value="Patatin"/>
    <property type="match status" value="1"/>
</dbReference>
<protein>
    <recommendedName>
        <fullName evidence="5">PNPLA domain-containing protein</fullName>
    </recommendedName>
</protein>
<dbReference type="SUPFAM" id="SSF52151">
    <property type="entry name" value="FabD/lysophospholipase-like"/>
    <property type="match status" value="1"/>
</dbReference>
<dbReference type="InterPro" id="IPR002641">
    <property type="entry name" value="PNPLA_dom"/>
</dbReference>
<organism evidence="6 7">
    <name type="scientific">Microbacterium soli</name>
    <dbReference type="NCBI Taxonomy" id="446075"/>
    <lineage>
        <taxon>Bacteria</taxon>
        <taxon>Bacillati</taxon>
        <taxon>Actinomycetota</taxon>
        <taxon>Actinomycetes</taxon>
        <taxon>Micrococcales</taxon>
        <taxon>Microbacteriaceae</taxon>
        <taxon>Microbacterium</taxon>
    </lineage>
</organism>
<evidence type="ECO:0000256" key="3">
    <source>
        <dbReference type="ARBA" id="ARBA00023098"/>
    </source>
</evidence>
<feature type="active site" description="Proton acceptor" evidence="4">
    <location>
        <position position="195"/>
    </location>
</feature>
<evidence type="ECO:0000256" key="2">
    <source>
        <dbReference type="ARBA" id="ARBA00022963"/>
    </source>
</evidence>
<sequence>MTAHPDRHRLLAIDGGGVRGVVALETIAGIERVLRQETGDPDLRLGDWFDYIAGTSTGAIIAAGLALGRSAEELLELYVTHSRAIFRSSRWSSRIRHRYDHAGLAALLKQEFGETTTLGSETLRCLLMIGLRNASTDSPWPVSSNPAAAFNDPGAADSNLQLPLWQLVRASTAAPTFFRSERIVFGNGTAYTFSDGATTTLNNPALQLALMATLPEYRLEWPRGPERLLLVSVGNGAFATRALSQLDQPLWQQATAVPAALINSVSVQQDLLCRVLGRTRHGAPIDAEIGDLHKPSIDDPMFSYVRYDAAVTDAELRRRGLSAEVARAGRLDAVDAIPVLRQLGRSIAADVRAEHFAGFIGRHPA</sequence>
<dbReference type="RefSeq" id="WP_344819688.1">
    <property type="nucleotide sequence ID" value="NZ_BAABCP010000001.1"/>
</dbReference>
<dbReference type="PANTHER" id="PTHR24185">
    <property type="entry name" value="CALCIUM-INDEPENDENT PHOSPHOLIPASE A2-GAMMA"/>
    <property type="match status" value="1"/>
</dbReference>
<feature type="active site" description="Nucleophile" evidence="4">
    <location>
        <position position="56"/>
    </location>
</feature>
<feature type="short sequence motif" description="DGA/G" evidence="4">
    <location>
        <begin position="195"/>
        <end position="197"/>
    </location>
</feature>
<evidence type="ECO:0000259" key="5">
    <source>
        <dbReference type="PROSITE" id="PS51635"/>
    </source>
</evidence>
<feature type="domain" description="PNPLA" evidence="5">
    <location>
        <begin position="11"/>
        <end position="209"/>
    </location>
</feature>
<accession>A0ABP7NH13</accession>
<dbReference type="EMBL" id="BAABCP010000001">
    <property type="protein sequence ID" value="GAA3944198.1"/>
    <property type="molecule type" value="Genomic_DNA"/>
</dbReference>
<evidence type="ECO:0000256" key="4">
    <source>
        <dbReference type="PROSITE-ProRule" id="PRU01161"/>
    </source>
</evidence>
<gene>
    <name evidence="6" type="ORF">GCM10022383_22610</name>
</gene>
<dbReference type="PANTHER" id="PTHR24185:SF1">
    <property type="entry name" value="CALCIUM-INDEPENDENT PHOSPHOLIPASE A2-GAMMA"/>
    <property type="match status" value="1"/>
</dbReference>